<dbReference type="InterPro" id="IPR027268">
    <property type="entry name" value="Peptidase_M4/M1_CTD_sf"/>
</dbReference>
<dbReference type="WBParaSite" id="jg24894">
    <property type="protein sequence ID" value="jg24894"/>
    <property type="gene ID" value="jg24894"/>
</dbReference>
<keyword evidence="2" id="KW-1185">Reference proteome</keyword>
<dbReference type="GO" id="GO:0042277">
    <property type="term" value="F:peptide binding"/>
    <property type="evidence" value="ECO:0007669"/>
    <property type="project" value="TreeGrafter"/>
</dbReference>
<proteinExistence type="predicted"/>
<dbReference type="GO" id="GO:0008270">
    <property type="term" value="F:zinc ion binding"/>
    <property type="evidence" value="ECO:0007669"/>
    <property type="project" value="InterPro"/>
</dbReference>
<dbReference type="AlphaFoldDB" id="A0A915DZN4"/>
<dbReference type="PANTHER" id="PTHR11533:SF301">
    <property type="entry name" value="AMINOPEPTIDASE"/>
    <property type="match status" value="1"/>
</dbReference>
<sequence>MQIVKFSYEEWEGCDEAHRIALLARNFARQWMGGMTTINSMSTFCFQEDVVEYLVTKVVKRVLKNARQIEQYLLANYVRIQIAESFLSIAMREDADQYTIETHCGKKGSQMLESLDSISGEESIIAKLRNVIRHQRYKNFDFEHFLELLRGQIIDNIDLAQVYEFWFKSGGIPNLLVEKRDERLRLIQPTEGRQAQINAGSWSQMSLWPLRISVRNISLPITFMLSQALELAPLDKKMLALTNVGYEHVYRVNYDTSAWEVILKNLEVEKKIRVYQPEVEQTSSASLINDFCYFGAVGQIGGGKVDNLRRVFFELLRDNYEQFELCEFYTFWCFGGFQRKINMDKSATKKYYDVVKAKVWPALWNNKNYECGGPSSANSAADDLCQQVFGVNCL</sequence>
<dbReference type="Proteomes" id="UP000887574">
    <property type="component" value="Unplaced"/>
</dbReference>
<dbReference type="InterPro" id="IPR050344">
    <property type="entry name" value="Peptidase_M1_aminopeptidases"/>
</dbReference>
<evidence type="ECO:0000259" key="1">
    <source>
        <dbReference type="Pfam" id="PF01433"/>
    </source>
</evidence>
<dbReference type="InterPro" id="IPR014782">
    <property type="entry name" value="Peptidase_M1_dom"/>
</dbReference>
<dbReference type="GO" id="GO:0006508">
    <property type="term" value="P:proteolysis"/>
    <property type="evidence" value="ECO:0007669"/>
    <property type="project" value="TreeGrafter"/>
</dbReference>
<dbReference type="GO" id="GO:0016020">
    <property type="term" value="C:membrane"/>
    <property type="evidence" value="ECO:0007669"/>
    <property type="project" value="TreeGrafter"/>
</dbReference>
<dbReference type="GO" id="GO:0005737">
    <property type="term" value="C:cytoplasm"/>
    <property type="evidence" value="ECO:0007669"/>
    <property type="project" value="TreeGrafter"/>
</dbReference>
<protein>
    <submittedName>
        <fullName evidence="3">Peptidase M1 membrane alanine aminopeptidase domain-containing protein</fullName>
    </submittedName>
</protein>
<dbReference type="PANTHER" id="PTHR11533">
    <property type="entry name" value="PROTEASE M1 ZINC METALLOPROTEASE"/>
    <property type="match status" value="1"/>
</dbReference>
<organism evidence="2 3">
    <name type="scientific">Ditylenchus dipsaci</name>
    <dbReference type="NCBI Taxonomy" id="166011"/>
    <lineage>
        <taxon>Eukaryota</taxon>
        <taxon>Metazoa</taxon>
        <taxon>Ecdysozoa</taxon>
        <taxon>Nematoda</taxon>
        <taxon>Chromadorea</taxon>
        <taxon>Rhabditida</taxon>
        <taxon>Tylenchina</taxon>
        <taxon>Tylenchomorpha</taxon>
        <taxon>Sphaerularioidea</taxon>
        <taxon>Anguinidae</taxon>
        <taxon>Anguininae</taxon>
        <taxon>Ditylenchus</taxon>
    </lineage>
</organism>
<evidence type="ECO:0000313" key="3">
    <source>
        <dbReference type="WBParaSite" id="jg24894"/>
    </source>
</evidence>
<reference evidence="3" key="1">
    <citation type="submission" date="2022-11" db="UniProtKB">
        <authorList>
            <consortium name="WormBaseParasite"/>
        </authorList>
    </citation>
    <scope>IDENTIFICATION</scope>
</reference>
<dbReference type="Gene3D" id="1.10.390.10">
    <property type="entry name" value="Neutral Protease Domain 2"/>
    <property type="match status" value="1"/>
</dbReference>
<dbReference type="GO" id="GO:0070006">
    <property type="term" value="F:metalloaminopeptidase activity"/>
    <property type="evidence" value="ECO:0007669"/>
    <property type="project" value="TreeGrafter"/>
</dbReference>
<dbReference type="GO" id="GO:0043171">
    <property type="term" value="P:peptide catabolic process"/>
    <property type="evidence" value="ECO:0007669"/>
    <property type="project" value="TreeGrafter"/>
</dbReference>
<dbReference type="Pfam" id="PF01433">
    <property type="entry name" value="Peptidase_M1"/>
    <property type="match status" value="1"/>
</dbReference>
<accession>A0A915DZN4</accession>
<name>A0A915DZN4_9BILA</name>
<feature type="domain" description="Peptidase M1 membrane alanine aminopeptidase" evidence="1">
    <location>
        <begin position="22"/>
        <end position="161"/>
    </location>
</feature>
<dbReference type="GO" id="GO:0005615">
    <property type="term" value="C:extracellular space"/>
    <property type="evidence" value="ECO:0007669"/>
    <property type="project" value="TreeGrafter"/>
</dbReference>
<evidence type="ECO:0000313" key="2">
    <source>
        <dbReference type="Proteomes" id="UP000887574"/>
    </source>
</evidence>
<dbReference type="SUPFAM" id="SSF55486">
    <property type="entry name" value="Metalloproteases ('zincins'), catalytic domain"/>
    <property type="match status" value="1"/>
</dbReference>